<dbReference type="Proteomes" id="UP000614610">
    <property type="component" value="Unassembled WGS sequence"/>
</dbReference>
<evidence type="ECO:0000313" key="2">
    <source>
        <dbReference type="EMBL" id="KAF3200861.1"/>
    </source>
</evidence>
<proteinExistence type="predicted"/>
<gene>
    <name evidence="2" type="ORF">TWF679_000615</name>
</gene>
<accession>A0A8H8UXE4</accession>
<feature type="compositionally biased region" description="Gly residues" evidence="1">
    <location>
        <begin position="1"/>
        <end position="25"/>
    </location>
</feature>
<name>A0A8H8UXE4_ORBOL</name>
<dbReference type="EMBL" id="WIWT01000103">
    <property type="protein sequence ID" value="KAF3200861.1"/>
    <property type="molecule type" value="Genomic_DNA"/>
</dbReference>
<dbReference type="AlphaFoldDB" id="A0A8H8UXE4"/>
<feature type="region of interest" description="Disordered" evidence="1">
    <location>
        <begin position="1"/>
        <end position="37"/>
    </location>
</feature>
<protein>
    <submittedName>
        <fullName evidence="2">Uncharacterized protein</fullName>
    </submittedName>
</protein>
<reference evidence="2" key="1">
    <citation type="submission" date="2019-06" db="EMBL/GenBank/DDBJ databases">
        <authorList>
            <person name="Palmer J.M."/>
        </authorList>
    </citation>
    <scope>NUCLEOTIDE SEQUENCE</scope>
    <source>
        <strain evidence="2">TWF679</strain>
    </source>
</reference>
<evidence type="ECO:0000313" key="3">
    <source>
        <dbReference type="Proteomes" id="UP000614610"/>
    </source>
</evidence>
<sequence>MAFPGGGMPGMGPFGRPTGGGGGGAATPDFNSLSPEQQQMVMVKQVSSPATTFSVPPQMVEAQILTENLGR</sequence>
<comment type="caution">
    <text evidence="2">The sequence shown here is derived from an EMBL/GenBank/DDBJ whole genome shotgun (WGS) entry which is preliminary data.</text>
</comment>
<organism evidence="2 3">
    <name type="scientific">Orbilia oligospora</name>
    <name type="common">Nematode-trapping fungus</name>
    <name type="synonym">Arthrobotrys oligospora</name>
    <dbReference type="NCBI Taxonomy" id="2813651"/>
    <lineage>
        <taxon>Eukaryota</taxon>
        <taxon>Fungi</taxon>
        <taxon>Dikarya</taxon>
        <taxon>Ascomycota</taxon>
        <taxon>Pezizomycotina</taxon>
        <taxon>Orbiliomycetes</taxon>
        <taxon>Orbiliales</taxon>
        <taxon>Orbiliaceae</taxon>
        <taxon>Orbilia</taxon>
    </lineage>
</organism>
<evidence type="ECO:0000256" key="1">
    <source>
        <dbReference type="SAM" id="MobiDB-lite"/>
    </source>
</evidence>